<keyword evidence="3" id="KW-1185">Reference proteome</keyword>
<sequence>MSTLPHGQDAGDAALRWFTGVPLGTNPLILLDFVTLLAIAWVVSWGALIATQFVLGRYVDVSHYKGAAVVASYLSLVFIGFYCVICFVITRNRYAALYRCDRAAILCENMRCNPRALERRLLRFTAYPIEPVRAPIRSVERRVLWKDVTKARKIDDLRVVVLKGKRGTLMRVYCPDEEIYARALAFIAERTGVAAA</sequence>
<dbReference type="Proteomes" id="UP000473699">
    <property type="component" value="Unassembled WGS sequence"/>
</dbReference>
<dbReference type="AlphaFoldDB" id="A0A6L5YBU3"/>
<evidence type="ECO:0000256" key="1">
    <source>
        <dbReference type="SAM" id="Phobius"/>
    </source>
</evidence>
<evidence type="ECO:0000313" key="3">
    <source>
        <dbReference type="Proteomes" id="UP000473699"/>
    </source>
</evidence>
<keyword evidence="1" id="KW-1133">Transmembrane helix</keyword>
<comment type="caution">
    <text evidence="2">The sequence shown here is derived from an EMBL/GenBank/DDBJ whole genome shotgun (WGS) entry which is preliminary data.</text>
</comment>
<proteinExistence type="predicted"/>
<organism evidence="2 3">
    <name type="scientific">Pyramidobacter porci</name>
    <dbReference type="NCBI Taxonomy" id="2605789"/>
    <lineage>
        <taxon>Bacteria</taxon>
        <taxon>Thermotogati</taxon>
        <taxon>Synergistota</taxon>
        <taxon>Synergistia</taxon>
        <taxon>Synergistales</taxon>
        <taxon>Dethiosulfovibrionaceae</taxon>
        <taxon>Pyramidobacter</taxon>
    </lineage>
</organism>
<keyword evidence="1" id="KW-0472">Membrane</keyword>
<keyword evidence="1" id="KW-0812">Transmembrane</keyword>
<protein>
    <submittedName>
        <fullName evidence="2">Uncharacterized protein</fullName>
    </submittedName>
</protein>
<gene>
    <name evidence="2" type="ORF">FYJ74_07140</name>
</gene>
<feature type="transmembrane region" description="Helical" evidence="1">
    <location>
        <begin position="67"/>
        <end position="90"/>
    </location>
</feature>
<accession>A0A6L5YBU3</accession>
<feature type="transmembrane region" description="Helical" evidence="1">
    <location>
        <begin position="28"/>
        <end position="55"/>
    </location>
</feature>
<dbReference type="EMBL" id="VUNH01000007">
    <property type="protein sequence ID" value="MST55804.1"/>
    <property type="molecule type" value="Genomic_DNA"/>
</dbReference>
<dbReference type="RefSeq" id="WP_154528900.1">
    <property type="nucleotide sequence ID" value="NZ_VUNH01000007.1"/>
</dbReference>
<name>A0A6L5YBU3_9BACT</name>
<reference evidence="2 3" key="1">
    <citation type="submission" date="2019-08" db="EMBL/GenBank/DDBJ databases">
        <title>In-depth cultivation of the pig gut microbiome towards novel bacterial diversity and tailored functional studies.</title>
        <authorList>
            <person name="Wylensek D."/>
            <person name="Hitch T.C.A."/>
            <person name="Clavel T."/>
        </authorList>
    </citation>
    <scope>NUCLEOTIDE SEQUENCE [LARGE SCALE GENOMIC DNA]</scope>
    <source>
        <strain evidence="2 3">SM-530-WT-4B</strain>
    </source>
</reference>
<evidence type="ECO:0000313" key="2">
    <source>
        <dbReference type="EMBL" id="MST55804.1"/>
    </source>
</evidence>